<protein>
    <recommendedName>
        <fullName evidence="4">Polysaccharide chain length determinant N-terminal domain-containing protein</fullName>
    </recommendedName>
</protein>
<name>A0A077B017_9PROT</name>
<dbReference type="AlphaFoldDB" id="A0A077B017"/>
<dbReference type="EMBL" id="CP008941">
    <property type="protein sequence ID" value="AIK96295.1"/>
    <property type="molecule type" value="Genomic_DNA"/>
</dbReference>
<gene>
    <name evidence="2" type="ORF">ID47_05420</name>
</gene>
<dbReference type="KEGG" id="paca:ID47_05420"/>
<evidence type="ECO:0000313" key="3">
    <source>
        <dbReference type="Proteomes" id="UP000028926"/>
    </source>
</evidence>
<proteinExistence type="predicted"/>
<organism evidence="2 3">
    <name type="scientific">Candidatus Odyssella acanthamoebae</name>
    <dbReference type="NCBI Taxonomy" id="91604"/>
    <lineage>
        <taxon>Bacteria</taxon>
        <taxon>Pseudomonadati</taxon>
        <taxon>Pseudomonadota</taxon>
        <taxon>Alphaproteobacteria</taxon>
        <taxon>Holosporales</taxon>
        <taxon>Candidatus Paracaedibacteraceae</taxon>
        <taxon>Candidatus Odyssella</taxon>
    </lineage>
</organism>
<keyword evidence="1" id="KW-0812">Transmembrane</keyword>
<feature type="transmembrane region" description="Helical" evidence="1">
    <location>
        <begin position="54"/>
        <end position="76"/>
    </location>
</feature>
<keyword evidence="1" id="KW-0472">Membrane</keyword>
<dbReference type="Proteomes" id="UP000028926">
    <property type="component" value="Chromosome"/>
</dbReference>
<reference evidence="2 3" key="1">
    <citation type="submission" date="2014-07" db="EMBL/GenBank/DDBJ databases">
        <title>Comparative genomic insights into amoeba endosymbionts belonging to the families of Holosporaceae and Candidatus Midichloriaceae within Rickettsiales.</title>
        <authorList>
            <person name="Wang Z."/>
            <person name="Wu M."/>
        </authorList>
    </citation>
    <scope>NUCLEOTIDE SEQUENCE [LARGE SCALE GENOMIC DNA]</scope>
    <source>
        <strain evidence="2">PRA3</strain>
    </source>
</reference>
<evidence type="ECO:0000256" key="1">
    <source>
        <dbReference type="SAM" id="Phobius"/>
    </source>
</evidence>
<keyword evidence="1" id="KW-1133">Transmembrane helix</keyword>
<evidence type="ECO:0008006" key="4">
    <source>
        <dbReference type="Google" id="ProtNLM"/>
    </source>
</evidence>
<dbReference type="HOGENOM" id="CLU_2068847_0_0_5"/>
<accession>A0A077B017</accession>
<keyword evidence="3" id="KW-1185">Reference proteome</keyword>
<dbReference type="eggNOG" id="ENOG502ZUCZ">
    <property type="taxonomic scope" value="Bacteria"/>
</dbReference>
<evidence type="ECO:0000313" key="2">
    <source>
        <dbReference type="EMBL" id="AIK96295.1"/>
    </source>
</evidence>
<sequence>MAQAIAQEAGQYFVQASMEQVERIVSKLQATTATIEHNLTKCNEKISFFSRATLIVILVSTLVGGLLGGGLVHYLFPPLDNKTATQIKYGEYLLSNWSKLDKKDRDKLASLMVSGSHQ</sequence>